<comment type="similarity">
    <text evidence="1 2">Belongs to the outer membrane factor (OMF) (TC 1.B.17) family.</text>
</comment>
<keyword evidence="2" id="KW-0449">Lipoprotein</keyword>
<dbReference type="InterPro" id="IPR003423">
    <property type="entry name" value="OMP_efflux"/>
</dbReference>
<sequence>MKNYLFFAVLLVLSACKVSKDVQVPDQHLPVAYRSATVTDTTSIARLPWKSFFTETTLQNLIDSAITRNNDLQIAVKNIQSARLTLSQAKLGNIPTVGLNVTATTNRPSDNSLNGLSLNQFLGSKHIEDYTAAANVSWEADIWGKIRSRKASALASYLQTEEARKAVQTQIVADVSSGYYNLLMLDAQLGIARKNLKLNDSTLRIIRLQFDAGQVTSLAVQQAEAQQLAAARLIPQFEQDITIQENAISILAGKLPDAVVRNITLDNVPVSATLSAGLPSTLLSLRPDVRSAELAVERANADVGVTKASMYPTLTITAQGGVNSFRASNWFNIPASLFGTVAGGLTQPLFQRGQLKTQYNLAKVERERTVIQFRQQVLVAVGEVSDALVRIDKLSQQQSIAANRAKTLRQATGNAGLLFKNGLANYLEVITAQSNVLQSELELASIKKAQLDATVELYRSVGGGWR</sequence>
<reference evidence="3" key="1">
    <citation type="journal article" date="2014" name="Int. J. Syst. Evol. Microbiol.">
        <title>Complete genome sequence of Corynebacterium casei LMG S-19264T (=DSM 44701T), isolated from a smear-ripened cheese.</title>
        <authorList>
            <consortium name="US DOE Joint Genome Institute (JGI-PGF)"/>
            <person name="Walter F."/>
            <person name="Albersmeier A."/>
            <person name="Kalinowski J."/>
            <person name="Ruckert C."/>
        </authorList>
    </citation>
    <scope>NUCLEOTIDE SEQUENCE</scope>
    <source>
        <strain evidence="3">CCM 8711</strain>
    </source>
</reference>
<keyword evidence="4" id="KW-1185">Reference proteome</keyword>
<comment type="subcellular location">
    <subcellularLocation>
        <location evidence="2">Cell membrane</location>
        <topology evidence="2">Lipid-anchor</topology>
    </subcellularLocation>
</comment>
<organism evidence="3 4">
    <name type="scientific">Mucilaginibacter galii</name>
    <dbReference type="NCBI Taxonomy" id="2005073"/>
    <lineage>
        <taxon>Bacteria</taxon>
        <taxon>Pseudomonadati</taxon>
        <taxon>Bacteroidota</taxon>
        <taxon>Sphingobacteriia</taxon>
        <taxon>Sphingobacteriales</taxon>
        <taxon>Sphingobacteriaceae</taxon>
        <taxon>Mucilaginibacter</taxon>
    </lineage>
</organism>
<dbReference type="Gene3D" id="2.20.200.10">
    <property type="entry name" value="Outer membrane efflux proteins (OEP)"/>
    <property type="match status" value="1"/>
</dbReference>
<gene>
    <name evidence="3" type="ORF">GCM10011425_20430</name>
</gene>
<dbReference type="PROSITE" id="PS51257">
    <property type="entry name" value="PROKAR_LIPOPROTEIN"/>
    <property type="match status" value="1"/>
</dbReference>
<dbReference type="AlphaFoldDB" id="A0A917JB44"/>
<dbReference type="Gene3D" id="1.20.1600.10">
    <property type="entry name" value="Outer membrane efflux proteins (OEP)"/>
    <property type="match status" value="1"/>
</dbReference>
<evidence type="ECO:0000256" key="2">
    <source>
        <dbReference type="RuleBase" id="RU362097"/>
    </source>
</evidence>
<dbReference type="Pfam" id="PF02321">
    <property type="entry name" value="OEP"/>
    <property type="match status" value="2"/>
</dbReference>
<comment type="caution">
    <text evidence="3">The sequence shown here is derived from an EMBL/GenBank/DDBJ whole genome shotgun (WGS) entry which is preliminary data.</text>
</comment>
<dbReference type="InterPro" id="IPR010131">
    <property type="entry name" value="MdtP/NodT-like"/>
</dbReference>
<name>A0A917JB44_9SPHI</name>
<dbReference type="GO" id="GO:0005886">
    <property type="term" value="C:plasma membrane"/>
    <property type="evidence" value="ECO:0007669"/>
    <property type="project" value="UniProtKB-SubCell"/>
</dbReference>
<keyword evidence="2" id="KW-0472">Membrane</keyword>
<keyword evidence="2" id="KW-0812">Transmembrane</keyword>
<dbReference type="RefSeq" id="WP_188416343.1">
    <property type="nucleotide sequence ID" value="NZ_BMDO01000005.1"/>
</dbReference>
<evidence type="ECO:0000313" key="3">
    <source>
        <dbReference type="EMBL" id="GGI50831.1"/>
    </source>
</evidence>
<dbReference type="GO" id="GO:0015562">
    <property type="term" value="F:efflux transmembrane transporter activity"/>
    <property type="evidence" value="ECO:0007669"/>
    <property type="project" value="InterPro"/>
</dbReference>
<dbReference type="EMBL" id="BMDO01000005">
    <property type="protein sequence ID" value="GGI50831.1"/>
    <property type="molecule type" value="Genomic_DNA"/>
</dbReference>
<reference evidence="3" key="2">
    <citation type="submission" date="2020-09" db="EMBL/GenBank/DDBJ databases">
        <authorList>
            <person name="Sun Q."/>
            <person name="Sedlacek I."/>
        </authorList>
    </citation>
    <scope>NUCLEOTIDE SEQUENCE</scope>
    <source>
        <strain evidence="3">CCM 8711</strain>
    </source>
</reference>
<proteinExistence type="inferred from homology"/>
<dbReference type="NCBIfam" id="TIGR01845">
    <property type="entry name" value="outer_NodT"/>
    <property type="match status" value="1"/>
</dbReference>
<keyword evidence="2" id="KW-0564">Palmitate</keyword>
<evidence type="ECO:0000256" key="1">
    <source>
        <dbReference type="ARBA" id="ARBA00007613"/>
    </source>
</evidence>
<dbReference type="Proteomes" id="UP000662074">
    <property type="component" value="Unassembled WGS sequence"/>
</dbReference>
<evidence type="ECO:0000313" key="4">
    <source>
        <dbReference type="Proteomes" id="UP000662074"/>
    </source>
</evidence>
<keyword evidence="2" id="KW-1134">Transmembrane beta strand</keyword>
<protein>
    <submittedName>
        <fullName evidence="3">RND transporter</fullName>
    </submittedName>
</protein>
<dbReference type="PANTHER" id="PTHR30203:SF33">
    <property type="entry name" value="BLR4455 PROTEIN"/>
    <property type="match status" value="1"/>
</dbReference>
<dbReference type="PANTHER" id="PTHR30203">
    <property type="entry name" value="OUTER MEMBRANE CATION EFFLUX PROTEIN"/>
    <property type="match status" value="1"/>
</dbReference>
<dbReference type="SUPFAM" id="SSF56954">
    <property type="entry name" value="Outer membrane efflux proteins (OEP)"/>
    <property type="match status" value="1"/>
</dbReference>
<accession>A0A917JB44</accession>